<evidence type="ECO:0000256" key="1">
    <source>
        <dbReference type="SAM" id="SignalP"/>
    </source>
</evidence>
<keyword evidence="2" id="KW-1185">Reference proteome</keyword>
<sequence length="189" mass="21391">MMRRRGHYCCCARLALASAFTLVVMSSIIQSVGAVHGHHFLRKTAQQKQTEDAELEEELDVEEETEPFGMGNPHLVDQFSGGFSTLDNNMQRRHRPNSAVMLDQTEQQQQQQQLAKDSVFEQGETRDFLAFLRRIRYDHRQCPRNEGQSVLISVSVVVSNVRAVSEVTMVGGGEMGRFFLGPIFGTNWT</sequence>
<dbReference type="Proteomes" id="UP000050741">
    <property type="component" value="Unassembled WGS sequence"/>
</dbReference>
<evidence type="ECO:0000313" key="3">
    <source>
        <dbReference type="WBParaSite" id="GPLIN_001565900"/>
    </source>
</evidence>
<feature type="chain" id="PRO_5008147891" evidence="1">
    <location>
        <begin position="35"/>
        <end position="189"/>
    </location>
</feature>
<organism evidence="2 3">
    <name type="scientific">Globodera pallida</name>
    <name type="common">Potato cyst nematode worm</name>
    <name type="synonym">Heterodera pallida</name>
    <dbReference type="NCBI Taxonomy" id="36090"/>
    <lineage>
        <taxon>Eukaryota</taxon>
        <taxon>Metazoa</taxon>
        <taxon>Ecdysozoa</taxon>
        <taxon>Nematoda</taxon>
        <taxon>Chromadorea</taxon>
        <taxon>Rhabditida</taxon>
        <taxon>Tylenchina</taxon>
        <taxon>Tylenchomorpha</taxon>
        <taxon>Tylenchoidea</taxon>
        <taxon>Heteroderidae</taxon>
        <taxon>Heteroderinae</taxon>
        <taxon>Globodera</taxon>
    </lineage>
</organism>
<name>A0A183CS01_GLOPA</name>
<keyword evidence="1" id="KW-0732">Signal</keyword>
<proteinExistence type="predicted"/>
<reference evidence="3" key="2">
    <citation type="submission" date="2016-06" db="UniProtKB">
        <authorList>
            <consortium name="WormBaseParasite"/>
        </authorList>
    </citation>
    <scope>IDENTIFICATION</scope>
</reference>
<dbReference type="AlphaFoldDB" id="A0A183CS01"/>
<accession>A0A183CS01</accession>
<reference evidence="2" key="1">
    <citation type="submission" date="2014-05" db="EMBL/GenBank/DDBJ databases">
        <title>The genome and life-stage specific transcriptomes of Globodera pallida elucidate key aspects of plant parasitism by a cyst nematode.</title>
        <authorList>
            <person name="Cotton J.A."/>
            <person name="Lilley C.J."/>
            <person name="Jones L.M."/>
            <person name="Kikuchi T."/>
            <person name="Reid A.J."/>
            <person name="Thorpe P."/>
            <person name="Tsai I.J."/>
            <person name="Beasley H."/>
            <person name="Blok V."/>
            <person name="Cock P.J.A."/>
            <person name="Van den Akker S.E."/>
            <person name="Holroyd N."/>
            <person name="Hunt M."/>
            <person name="Mantelin S."/>
            <person name="Naghra H."/>
            <person name="Pain A."/>
            <person name="Palomares-Rius J.E."/>
            <person name="Zarowiecki M."/>
            <person name="Berriman M."/>
            <person name="Jones J.T."/>
            <person name="Urwin P.E."/>
        </authorList>
    </citation>
    <scope>NUCLEOTIDE SEQUENCE [LARGE SCALE GENOMIC DNA]</scope>
    <source>
        <strain evidence="2">Lindley</strain>
    </source>
</reference>
<evidence type="ECO:0000313" key="2">
    <source>
        <dbReference type="Proteomes" id="UP000050741"/>
    </source>
</evidence>
<protein>
    <submittedName>
        <fullName evidence="3">Secreted protein</fullName>
    </submittedName>
</protein>
<feature type="signal peptide" evidence="1">
    <location>
        <begin position="1"/>
        <end position="34"/>
    </location>
</feature>
<dbReference type="WBParaSite" id="GPLIN_001565900">
    <property type="protein sequence ID" value="GPLIN_001565900"/>
    <property type="gene ID" value="GPLIN_001565900"/>
</dbReference>